<protein>
    <submittedName>
        <fullName evidence="2">DUF2975 family protein</fullName>
    </submittedName>
</protein>
<dbReference type="AlphaFoldDB" id="A0A4R6UHG0"/>
<keyword evidence="1" id="KW-0812">Transmembrane</keyword>
<evidence type="ECO:0000313" key="3">
    <source>
        <dbReference type="Proteomes" id="UP000295375"/>
    </source>
</evidence>
<evidence type="ECO:0000256" key="1">
    <source>
        <dbReference type="SAM" id="Phobius"/>
    </source>
</evidence>
<gene>
    <name evidence="2" type="ORF">EV696_11453</name>
</gene>
<feature type="transmembrane region" description="Helical" evidence="1">
    <location>
        <begin position="131"/>
        <end position="152"/>
    </location>
</feature>
<name>A0A4R6UHG0_9GAMM</name>
<feature type="transmembrane region" description="Helical" evidence="1">
    <location>
        <begin position="182"/>
        <end position="203"/>
    </location>
</feature>
<feature type="transmembrane region" description="Helical" evidence="1">
    <location>
        <begin position="12"/>
        <end position="38"/>
    </location>
</feature>
<dbReference type="RefSeq" id="WP_157591329.1">
    <property type="nucleotide sequence ID" value="NZ_CP037953.1"/>
</dbReference>
<evidence type="ECO:0000313" key="2">
    <source>
        <dbReference type="EMBL" id="TDQ46268.1"/>
    </source>
</evidence>
<dbReference type="Proteomes" id="UP000295375">
    <property type="component" value="Unassembled WGS sequence"/>
</dbReference>
<dbReference type="Pfam" id="PF11188">
    <property type="entry name" value="DUF2975"/>
    <property type="match status" value="1"/>
</dbReference>
<accession>A0A4R6UHG0</accession>
<dbReference type="EMBL" id="SNYM01000014">
    <property type="protein sequence ID" value="TDQ46268.1"/>
    <property type="molecule type" value="Genomic_DNA"/>
</dbReference>
<keyword evidence="1" id="KW-0472">Membrane</keyword>
<reference evidence="2 3" key="1">
    <citation type="submission" date="2019-03" db="EMBL/GenBank/DDBJ databases">
        <title>Genomic Encyclopedia of Type Strains, Phase IV (KMG-IV): sequencing the most valuable type-strain genomes for metagenomic binning, comparative biology and taxonomic classification.</title>
        <authorList>
            <person name="Goeker M."/>
        </authorList>
    </citation>
    <scope>NUCLEOTIDE SEQUENCE [LARGE SCALE GENOMIC DNA]</scope>
    <source>
        <strain evidence="2 3">DSM 103792</strain>
    </source>
</reference>
<sequence>MLQNTPLRVLAWSINLGLLLTLATGLLFAATLLVTIAYDDEPLLSSWPIAIDPGTENYAIEVTNPRLQDVTLQVDQGQLQFASDRFDYLVLKTIDAFAVLLLIGAVLWLLRALVASVRTATPFNADNYRRLRYLALLVMTVTPYQLLQGWLYQRFILQHLQLPNAQLLAAPWSAPEGSLPTVLLQLPVDLMPLWFGLLLLAIAEVFRLGSQLKTENESFV</sequence>
<keyword evidence="3" id="KW-1185">Reference proteome</keyword>
<dbReference type="InterPro" id="IPR021354">
    <property type="entry name" value="DUF2975"/>
</dbReference>
<proteinExistence type="predicted"/>
<keyword evidence="1" id="KW-1133">Transmembrane helix</keyword>
<feature type="transmembrane region" description="Helical" evidence="1">
    <location>
        <begin position="89"/>
        <end position="110"/>
    </location>
</feature>
<comment type="caution">
    <text evidence="2">The sequence shown here is derived from an EMBL/GenBank/DDBJ whole genome shotgun (WGS) entry which is preliminary data.</text>
</comment>
<organism evidence="2 3">
    <name type="scientific">Permianibacter aggregans</name>
    <dbReference type="NCBI Taxonomy" id="1510150"/>
    <lineage>
        <taxon>Bacteria</taxon>
        <taxon>Pseudomonadati</taxon>
        <taxon>Pseudomonadota</taxon>
        <taxon>Gammaproteobacteria</taxon>
        <taxon>Pseudomonadales</taxon>
        <taxon>Pseudomonadaceae</taxon>
        <taxon>Permianibacter</taxon>
    </lineage>
</organism>